<dbReference type="InterPro" id="IPR017441">
    <property type="entry name" value="Protein_kinase_ATP_BS"/>
</dbReference>
<dbReference type="GO" id="GO:0005524">
    <property type="term" value="F:ATP binding"/>
    <property type="evidence" value="ECO:0007669"/>
    <property type="project" value="UniProtKB-UniRule"/>
</dbReference>
<evidence type="ECO:0000256" key="9">
    <source>
        <dbReference type="ARBA" id="ARBA00048679"/>
    </source>
</evidence>
<reference evidence="14" key="4">
    <citation type="submission" date="2025-09" db="UniProtKB">
        <authorList>
            <consortium name="Ensembl"/>
        </authorList>
    </citation>
    <scope>IDENTIFICATION</scope>
</reference>
<feature type="binding site" evidence="10">
    <location>
        <position position="105"/>
    </location>
    <ligand>
        <name>ATP</name>
        <dbReference type="ChEBI" id="CHEBI:30616"/>
    </ligand>
</feature>
<evidence type="ECO:0000259" key="13">
    <source>
        <dbReference type="PROSITE" id="PS50011"/>
    </source>
</evidence>
<proteinExistence type="inferred from homology"/>
<dbReference type="GO" id="GO:0106310">
    <property type="term" value="F:protein serine kinase activity"/>
    <property type="evidence" value="ECO:0007669"/>
    <property type="project" value="RHEA"/>
</dbReference>
<evidence type="ECO:0000313" key="15">
    <source>
        <dbReference type="Proteomes" id="UP000018467"/>
    </source>
</evidence>
<dbReference type="PROSITE" id="PS00108">
    <property type="entry name" value="PROTEIN_KINASE_ST"/>
    <property type="match status" value="1"/>
</dbReference>
<dbReference type="Bgee" id="ENSAMXG00000030547">
    <property type="expression patterns" value="Expressed in testis and 2 other cell types or tissues"/>
</dbReference>
<evidence type="ECO:0000256" key="12">
    <source>
        <dbReference type="SAM" id="MobiDB-lite"/>
    </source>
</evidence>
<dbReference type="Proteomes" id="UP000018467">
    <property type="component" value="Unassembled WGS sequence"/>
</dbReference>
<sequence length="351" mass="40957">MMEEFSFRGGKRKRGKEKEDPQRVLPGKNTLPESEAPDKKRRKVGENCRRPKKQRGGQKNEKQQKFKKPETFYSRYTIGKKIGEGGYGSVFEGTRNSDGLQVAIKFVPNSVGRRYKIGPDGSRHVPVEVVLMQKMSEPPVDDSVVRLIEWFDEPCRYILIMEHPKPCRDLWNLICAYGGSLSEDMASDIMYQVLHAAIHCQKREILHRDIKPDNFLINMETAVVKLIDFGCGDWIRDDEYHSVIGTWLYHPPESILWRRYRATPATVWSLGVTLYRMVMGHMPFKSIQEIVQGRLEFRDDLSKECCDLIRWCLQFDPNSRPSLLKMRKHQWFKSTFPEQVMEKDEPSRTLA</sequence>
<dbReference type="AlphaFoldDB" id="A0A3B1IZJ9"/>
<reference evidence="15" key="1">
    <citation type="submission" date="2013-03" db="EMBL/GenBank/DDBJ databases">
        <authorList>
            <person name="Jeffery W."/>
            <person name="Warren W."/>
            <person name="Wilson R.K."/>
        </authorList>
    </citation>
    <scope>NUCLEOTIDE SEQUENCE</scope>
    <source>
        <strain evidence="15">female</strain>
    </source>
</reference>
<evidence type="ECO:0000256" key="1">
    <source>
        <dbReference type="ARBA" id="ARBA00005505"/>
    </source>
</evidence>
<dbReference type="Gene3D" id="3.30.200.20">
    <property type="entry name" value="Phosphorylase Kinase, domain 1"/>
    <property type="match status" value="1"/>
</dbReference>
<comment type="catalytic activity">
    <reaction evidence="8">
        <text>L-threonyl-[protein] + ATP = O-phospho-L-threonyl-[protein] + ADP + H(+)</text>
        <dbReference type="Rhea" id="RHEA:46608"/>
        <dbReference type="Rhea" id="RHEA-COMP:11060"/>
        <dbReference type="Rhea" id="RHEA-COMP:11605"/>
        <dbReference type="ChEBI" id="CHEBI:15378"/>
        <dbReference type="ChEBI" id="CHEBI:30013"/>
        <dbReference type="ChEBI" id="CHEBI:30616"/>
        <dbReference type="ChEBI" id="CHEBI:61977"/>
        <dbReference type="ChEBI" id="CHEBI:456216"/>
        <dbReference type="EC" id="2.7.11.1"/>
    </reaction>
</comment>
<keyword evidence="7 10" id="KW-0067">ATP-binding</keyword>
<dbReference type="InterPro" id="IPR000719">
    <property type="entry name" value="Prot_kinase_dom"/>
</dbReference>
<feature type="region of interest" description="Disordered" evidence="12">
    <location>
        <begin position="1"/>
        <end position="68"/>
    </location>
</feature>
<keyword evidence="5 10" id="KW-0547">Nucleotide-binding</keyword>
<dbReference type="GeneTree" id="ENSGT00950000182996"/>
<dbReference type="Pfam" id="PF00069">
    <property type="entry name" value="Pkinase"/>
    <property type="match status" value="1"/>
</dbReference>
<dbReference type="GO" id="GO:0043066">
    <property type="term" value="P:negative regulation of apoptotic process"/>
    <property type="evidence" value="ECO:0007669"/>
    <property type="project" value="TreeGrafter"/>
</dbReference>
<evidence type="ECO:0000256" key="4">
    <source>
        <dbReference type="ARBA" id="ARBA00022679"/>
    </source>
</evidence>
<evidence type="ECO:0000256" key="7">
    <source>
        <dbReference type="ARBA" id="ARBA00022840"/>
    </source>
</evidence>
<dbReference type="PROSITE" id="PS50011">
    <property type="entry name" value="PROTEIN_KINASE_DOM"/>
    <property type="match status" value="1"/>
</dbReference>
<dbReference type="PROSITE" id="PS00107">
    <property type="entry name" value="PROTEIN_KINASE_ATP"/>
    <property type="match status" value="1"/>
</dbReference>
<evidence type="ECO:0000256" key="10">
    <source>
        <dbReference type="PROSITE-ProRule" id="PRU10141"/>
    </source>
</evidence>
<evidence type="ECO:0000256" key="2">
    <source>
        <dbReference type="ARBA" id="ARBA00012513"/>
    </source>
</evidence>
<feature type="domain" description="Protein kinase" evidence="13">
    <location>
        <begin position="76"/>
        <end position="332"/>
    </location>
</feature>
<comment type="similarity">
    <text evidence="1">Belongs to the protein kinase superfamily. CAMK Ser/Thr protein kinase family. PIM subfamily.</text>
</comment>
<evidence type="ECO:0000256" key="8">
    <source>
        <dbReference type="ARBA" id="ARBA00047899"/>
    </source>
</evidence>
<feature type="compositionally biased region" description="Basic and acidic residues" evidence="12">
    <location>
        <begin position="58"/>
        <end position="68"/>
    </location>
</feature>
<dbReference type="InterPro" id="IPR008271">
    <property type="entry name" value="Ser/Thr_kinase_AS"/>
</dbReference>
<evidence type="ECO:0000256" key="11">
    <source>
        <dbReference type="RuleBase" id="RU000304"/>
    </source>
</evidence>
<keyword evidence="6" id="KW-0418">Kinase</keyword>
<evidence type="ECO:0000256" key="3">
    <source>
        <dbReference type="ARBA" id="ARBA00022527"/>
    </source>
</evidence>
<dbReference type="InterPro" id="IPR051138">
    <property type="entry name" value="PIM_Ser/Thr_kinase"/>
</dbReference>
<evidence type="ECO:0000313" key="14">
    <source>
        <dbReference type="Ensembl" id="ENSAMXP00000035091.1"/>
    </source>
</evidence>
<dbReference type="EC" id="2.7.11.1" evidence="2"/>
<reference evidence="15" key="2">
    <citation type="journal article" date="2014" name="Nat. Commun.">
        <title>The cavefish genome reveals candidate genes for eye loss.</title>
        <authorList>
            <person name="McGaugh S.E."/>
            <person name="Gross J.B."/>
            <person name="Aken B."/>
            <person name="Blin M."/>
            <person name="Borowsky R."/>
            <person name="Chalopin D."/>
            <person name="Hinaux H."/>
            <person name="Jeffery W.R."/>
            <person name="Keene A."/>
            <person name="Ma L."/>
            <person name="Minx P."/>
            <person name="Murphy D."/>
            <person name="O'Quin K.E."/>
            <person name="Retaux S."/>
            <person name="Rohner N."/>
            <person name="Searle S.M."/>
            <person name="Stahl B.A."/>
            <person name="Tabin C."/>
            <person name="Volff J.N."/>
            <person name="Yoshizawa M."/>
            <person name="Warren W.C."/>
        </authorList>
    </citation>
    <scope>NUCLEOTIDE SEQUENCE [LARGE SCALE GENOMIC DNA]</scope>
    <source>
        <strain evidence="15">female</strain>
    </source>
</reference>
<reference evidence="14" key="3">
    <citation type="submission" date="2025-08" db="UniProtKB">
        <authorList>
            <consortium name="Ensembl"/>
        </authorList>
    </citation>
    <scope>IDENTIFICATION</scope>
</reference>
<keyword evidence="15" id="KW-1185">Reference proteome</keyword>
<evidence type="ECO:0000256" key="6">
    <source>
        <dbReference type="ARBA" id="ARBA00022777"/>
    </source>
</evidence>
<dbReference type="PANTHER" id="PTHR22984">
    <property type="entry name" value="SERINE/THREONINE-PROTEIN KINASE PIM"/>
    <property type="match status" value="1"/>
</dbReference>
<dbReference type="GO" id="GO:0004674">
    <property type="term" value="F:protein serine/threonine kinase activity"/>
    <property type="evidence" value="ECO:0007669"/>
    <property type="project" value="UniProtKB-KW"/>
</dbReference>
<dbReference type="FunCoup" id="A0A3B1IZJ9">
    <property type="interactions" value="3"/>
</dbReference>
<accession>A0A3B1IZJ9</accession>
<dbReference type="GO" id="GO:0007346">
    <property type="term" value="P:regulation of mitotic cell cycle"/>
    <property type="evidence" value="ECO:0007669"/>
    <property type="project" value="TreeGrafter"/>
</dbReference>
<keyword evidence="3 11" id="KW-0723">Serine/threonine-protein kinase</keyword>
<evidence type="ECO:0000256" key="5">
    <source>
        <dbReference type="ARBA" id="ARBA00022741"/>
    </source>
</evidence>
<name>A0A3B1IZJ9_ASTMX</name>
<dbReference type="Ensembl" id="ENSAMXT00000043225.1">
    <property type="protein sequence ID" value="ENSAMXP00000035091.1"/>
    <property type="gene ID" value="ENSAMXG00000030547.1"/>
</dbReference>
<comment type="catalytic activity">
    <reaction evidence="9">
        <text>L-seryl-[protein] + ATP = O-phospho-L-seryl-[protein] + ADP + H(+)</text>
        <dbReference type="Rhea" id="RHEA:17989"/>
        <dbReference type="Rhea" id="RHEA-COMP:9863"/>
        <dbReference type="Rhea" id="RHEA-COMP:11604"/>
        <dbReference type="ChEBI" id="CHEBI:15378"/>
        <dbReference type="ChEBI" id="CHEBI:29999"/>
        <dbReference type="ChEBI" id="CHEBI:30616"/>
        <dbReference type="ChEBI" id="CHEBI:83421"/>
        <dbReference type="ChEBI" id="CHEBI:456216"/>
        <dbReference type="EC" id="2.7.11.1"/>
    </reaction>
</comment>
<dbReference type="GO" id="GO:0005737">
    <property type="term" value="C:cytoplasm"/>
    <property type="evidence" value="ECO:0007669"/>
    <property type="project" value="TreeGrafter"/>
</dbReference>
<protein>
    <recommendedName>
        <fullName evidence="2">non-specific serine/threonine protein kinase</fullName>
        <ecNumber evidence="2">2.7.11.1</ecNumber>
    </recommendedName>
</protein>
<dbReference type="Gene3D" id="1.10.510.10">
    <property type="entry name" value="Transferase(Phosphotransferase) domain 1"/>
    <property type="match status" value="1"/>
</dbReference>
<dbReference type="SUPFAM" id="SSF56112">
    <property type="entry name" value="Protein kinase-like (PK-like)"/>
    <property type="match status" value="1"/>
</dbReference>
<organism evidence="14 15">
    <name type="scientific">Astyanax mexicanus</name>
    <name type="common">Blind cave fish</name>
    <name type="synonym">Astyanax fasciatus mexicanus</name>
    <dbReference type="NCBI Taxonomy" id="7994"/>
    <lineage>
        <taxon>Eukaryota</taxon>
        <taxon>Metazoa</taxon>
        <taxon>Chordata</taxon>
        <taxon>Craniata</taxon>
        <taxon>Vertebrata</taxon>
        <taxon>Euteleostomi</taxon>
        <taxon>Actinopterygii</taxon>
        <taxon>Neopterygii</taxon>
        <taxon>Teleostei</taxon>
        <taxon>Ostariophysi</taxon>
        <taxon>Characiformes</taxon>
        <taxon>Characoidei</taxon>
        <taxon>Acestrorhamphidae</taxon>
        <taxon>Acestrorhamphinae</taxon>
        <taxon>Astyanax</taxon>
    </lineage>
</organism>
<dbReference type="PANTHER" id="PTHR22984:SF11">
    <property type="entry name" value="AURORA KINASE-RELATED"/>
    <property type="match status" value="1"/>
</dbReference>
<dbReference type="STRING" id="7994.ENSAMXP00000035091"/>
<dbReference type="InParanoid" id="A0A3B1IZJ9"/>
<dbReference type="InterPro" id="IPR011009">
    <property type="entry name" value="Kinase-like_dom_sf"/>
</dbReference>
<keyword evidence="4" id="KW-0808">Transferase</keyword>
<dbReference type="SMART" id="SM00220">
    <property type="entry name" value="S_TKc"/>
    <property type="match status" value="1"/>
</dbReference>